<accession>A0A2P6NP28</accession>
<sequence length="202" mass="22401">MSMLSVWTCLLIFFIQGSFSTNVVIYNLEENYFLCTREAAQVVTIVPVETCIQGFNTSYFVSFSGKMIGIQTYHNSRCYQETPGTLLITYEPGVCGLQRIIDVYGGTLSSAPGPSNSIQELYLFPNCGTSLYQGTVIQYAVACTTQTSIVHNQCQIHHKSPIQQYYKFTCGSGSASYRALNEALSTVLVYYSFGMILAILLL</sequence>
<gene>
    <name evidence="3" type="ORF">PROFUN_06308</name>
</gene>
<dbReference type="EMBL" id="MDYQ01000040">
    <property type="protein sequence ID" value="PRP85714.1"/>
    <property type="molecule type" value="Genomic_DNA"/>
</dbReference>
<name>A0A2P6NP28_9EUKA</name>
<feature type="signal peptide" evidence="2">
    <location>
        <begin position="1"/>
        <end position="20"/>
    </location>
</feature>
<keyword evidence="1" id="KW-0812">Transmembrane</keyword>
<keyword evidence="1" id="KW-1133">Transmembrane helix</keyword>
<keyword evidence="1" id="KW-0472">Membrane</keyword>
<evidence type="ECO:0000313" key="3">
    <source>
        <dbReference type="EMBL" id="PRP85714.1"/>
    </source>
</evidence>
<feature type="transmembrane region" description="Helical" evidence="1">
    <location>
        <begin position="183"/>
        <end position="201"/>
    </location>
</feature>
<evidence type="ECO:0000256" key="2">
    <source>
        <dbReference type="SAM" id="SignalP"/>
    </source>
</evidence>
<protein>
    <submittedName>
        <fullName evidence="3">Uncharacterized protein</fullName>
    </submittedName>
</protein>
<keyword evidence="2" id="KW-0732">Signal</keyword>
<reference evidence="3 4" key="1">
    <citation type="journal article" date="2018" name="Genome Biol. Evol.">
        <title>Multiple Roots of Fruiting Body Formation in Amoebozoa.</title>
        <authorList>
            <person name="Hillmann F."/>
            <person name="Forbes G."/>
            <person name="Novohradska S."/>
            <person name="Ferling I."/>
            <person name="Riege K."/>
            <person name="Groth M."/>
            <person name="Westermann M."/>
            <person name="Marz M."/>
            <person name="Spaller T."/>
            <person name="Winckler T."/>
            <person name="Schaap P."/>
            <person name="Glockner G."/>
        </authorList>
    </citation>
    <scope>NUCLEOTIDE SEQUENCE [LARGE SCALE GENOMIC DNA]</scope>
    <source>
        <strain evidence="3 4">Jena</strain>
    </source>
</reference>
<dbReference type="InParanoid" id="A0A2P6NP28"/>
<organism evidence="3 4">
    <name type="scientific">Planoprotostelium fungivorum</name>
    <dbReference type="NCBI Taxonomy" id="1890364"/>
    <lineage>
        <taxon>Eukaryota</taxon>
        <taxon>Amoebozoa</taxon>
        <taxon>Evosea</taxon>
        <taxon>Variosea</taxon>
        <taxon>Cavosteliida</taxon>
        <taxon>Cavosteliaceae</taxon>
        <taxon>Planoprotostelium</taxon>
    </lineage>
</organism>
<dbReference type="Proteomes" id="UP000241769">
    <property type="component" value="Unassembled WGS sequence"/>
</dbReference>
<keyword evidence="4" id="KW-1185">Reference proteome</keyword>
<proteinExistence type="predicted"/>
<evidence type="ECO:0000256" key="1">
    <source>
        <dbReference type="SAM" id="Phobius"/>
    </source>
</evidence>
<feature type="chain" id="PRO_5015190770" evidence="2">
    <location>
        <begin position="21"/>
        <end position="202"/>
    </location>
</feature>
<dbReference type="AlphaFoldDB" id="A0A2P6NP28"/>
<comment type="caution">
    <text evidence="3">The sequence shown here is derived from an EMBL/GenBank/DDBJ whole genome shotgun (WGS) entry which is preliminary data.</text>
</comment>
<evidence type="ECO:0000313" key="4">
    <source>
        <dbReference type="Proteomes" id="UP000241769"/>
    </source>
</evidence>